<gene>
    <name evidence="5" type="ORF">TSACC_22467</name>
</gene>
<sequence length="1980" mass="189629">MVSRVKRFKMGLGNRFPRYVASALASAAVLNWGFAATTESTPGFTVTPAVGNDITATFDPAAPGVTYPGYVKLIRESGDSQAYTLTSNIIGPVSVSDPNAYGLFFISSDSGDLTVNTDGDIVFSDAKAFNNLAGALGNAAVFALGESTASNVGAGITFNHSGNLTVNGTGRGPLANPIELLPTAFRTAELSGIQAVSTGDNNVTTGQTWAGGNIQVTTDNGSTITMTQSDASVITAGISASSAAGPGTSFGSNPTLNQVGVSHTSKIDVTANLGAGIFVTTTGAQLNSPLATGGTIEVHLYESVGGTSIRVNDHDGDTGQTGVGIYAVSEAYTPDEPNMGSNVSGGQTEVDLDRNTSVSVGNADSLLSIGVLAVSAGTNALINPYTSQTVNKGGSGYGGTAAVTNDGTVSTRGKVSVGIAALSLGGAAQVTSVSGSSGQSSYLGSAGSTDGGGGTVSVTNGVYGQILTLGEGAHAILAISSASGGLVNNDLAAAGTLAPPGSPINQLTGTWEDNNTGLILGNNSSSSTGHDGGSVTVNNWGLITTGDGIVPSAASIGILAQSLGGGGGNAGGDQAALFIGDKGGKGGNGGLVHVNTYAGSTLETFDVNSVGVLAQSIGGGGGNGANAKGIFVAVGGRGGQGGSGGVVNIDHAGSVTTLADHSSGIIAQSIGGGGGHGGAATTISPVFSAGIGGKGGSGGAGGTVSATLEATSSVHTYGNNSAAVHLQSVGGGGGTGGAAMSDSAGGLAISIAVGGHGGTGGNGGEVSGTNLGTITTGTGISTGAPSIDGSDSYGLFAQSVGGGGGHGGSAIAKSLTSGLGEYPSIGIDLALGGFGGTAGNGSTVGLQNEGSVTTWGDGSHAVFAQSVGGGGGSGGDSTAMAAVIDSGVPEVPITIAHGGNGGGGGNGGDVTLSNETGTASITTHGQNAAGLFAQSIGGGGGNGGIGNAVAKTPNLGPDTTNIVVNLGLGGKAGGGGDAGFINLSNDGTIQTSGSGSQGILAQAIGGGGGNSGGGSASGGNNSYEFDLAIGATGPHGGSATVGSGVNDGYSVLVTNSGSISTTAGDATGIHAQSIGGGGGNGGTSDIEASTGPLANLANLLAPATTYASTIAVGGKGGTGGQGGAVKVDNTSGSSIATTGTRSHGVFAQSISGGGGTGGAANATSNSAVIDPFTYQDPPPPDPEHPNDPPDPPERNNNYSINASVGGAGGDSHAGGQIDLTNEGSISTSGYSSQGLFAQSIGGGGGVAADGSLDTRTTLSLGVRINGASGESGSGGAVTISNTGSITTSQNDAYGVFAQSIGGGGGLATSGSDIPFVVSPTFGVYPNLHVGVNLGINLNNNTAVDGGKVAVTNGGATSGQGIVHTQGDLSMGLVAQSVGGGGGKAGTIFGTNSIALPDLDVRLGADKGYGNGDTVTITLAPSSDIRTGNAGDGRGFAAYGIVAQSIGGGGGLSTDGSAAATGTIALGGSSSDAKGDGNTVTLQGTGLVSTQGEAAHGVVLQSIGGGGGIAVTGSSLAYQGSLDGVTPPALTLGGTHSYGHGGTVSVDNALLNVSTAGDNAFGVVLQSIGGGGGIATSKQTGGDMTLGRTGTNDDQQEGGAINATFAQGTTITTTGDGAHAIVVQSIGGGGGIANPEAGQGTLINVFDQEDQSHGYGGETHVSVNGTVSTSGVGANGILAQVIGGGGGLQGSWAGSTGGTNSSTDGSKNGTLTITQTGTISATGTHSIGIFAQNVAGNGSAGNDITITVNGSVSGTDYGIRVDGGKTNHIQVNGSVSGGIYYTTGNNLNVTNAGTVTGNISLNEDATGTFTNEDTGIFNTGTSIVATVSNMGTLLVGGDGSVTDTYMTGHYTQSQYALMQFDVLSSQSFDQFIFSSDGHGTFDGALYVMVANNGWDLRAGDTLTLIGAAATGTNTFTAGFLDDMAIYGLGVGVDAYLFEDTDHSIKMSVTAVPEPATTFLMLAGGAVVFLLRRRMSRRQAPR</sequence>
<dbReference type="EMBL" id="BDCO01000002">
    <property type="protein sequence ID" value="GAT34044.1"/>
    <property type="molecule type" value="Genomic_DNA"/>
</dbReference>
<dbReference type="NCBIfam" id="TIGR02595">
    <property type="entry name" value="PEP_CTERM"/>
    <property type="match status" value="1"/>
</dbReference>
<evidence type="ECO:0000259" key="4">
    <source>
        <dbReference type="Pfam" id="PF07589"/>
    </source>
</evidence>
<feature type="region of interest" description="Disordered" evidence="1">
    <location>
        <begin position="1169"/>
        <end position="1220"/>
    </location>
</feature>
<evidence type="ECO:0000256" key="3">
    <source>
        <dbReference type="SAM" id="SignalP"/>
    </source>
</evidence>
<keyword evidence="2" id="KW-1133">Transmembrane helix</keyword>
<evidence type="ECO:0000256" key="2">
    <source>
        <dbReference type="SAM" id="Phobius"/>
    </source>
</evidence>
<feature type="compositionally biased region" description="Basic and acidic residues" evidence="1">
    <location>
        <begin position="1181"/>
        <end position="1193"/>
    </location>
</feature>
<feature type="transmembrane region" description="Helical" evidence="2">
    <location>
        <begin position="1953"/>
        <end position="1970"/>
    </location>
</feature>
<evidence type="ECO:0000256" key="1">
    <source>
        <dbReference type="SAM" id="MobiDB-lite"/>
    </source>
</evidence>
<keyword evidence="6" id="KW-1185">Reference proteome</keyword>
<reference evidence="6" key="1">
    <citation type="journal article" date="2017" name="Genome Announc.">
        <title>Draft Genome Sequence of Terrimicrobium sacchariphilum NM-5T, a Facultative Anaerobic Soil Bacterium of the Class Spartobacteria.</title>
        <authorList>
            <person name="Qiu Y.L."/>
            <person name="Tourlousse D.M."/>
            <person name="Matsuura N."/>
            <person name="Ohashi A."/>
            <person name="Sekiguchi Y."/>
        </authorList>
    </citation>
    <scope>NUCLEOTIDE SEQUENCE [LARGE SCALE GENOMIC DNA]</scope>
    <source>
        <strain evidence="6">NM-5</strain>
    </source>
</reference>
<keyword evidence="3" id="KW-0732">Signal</keyword>
<keyword evidence="2" id="KW-0812">Transmembrane</keyword>
<dbReference type="Pfam" id="PF07589">
    <property type="entry name" value="PEP-CTERM"/>
    <property type="match status" value="1"/>
</dbReference>
<evidence type="ECO:0000313" key="5">
    <source>
        <dbReference type="EMBL" id="GAT34044.1"/>
    </source>
</evidence>
<comment type="caution">
    <text evidence="5">The sequence shown here is derived from an EMBL/GenBank/DDBJ whole genome shotgun (WGS) entry which is preliminary data.</text>
</comment>
<dbReference type="InParanoid" id="A0A146GB55"/>
<dbReference type="Proteomes" id="UP000076023">
    <property type="component" value="Unassembled WGS sequence"/>
</dbReference>
<dbReference type="InterPro" id="IPR013424">
    <property type="entry name" value="Ice-binding_C"/>
</dbReference>
<organism evidence="5 6">
    <name type="scientific">Terrimicrobium sacchariphilum</name>
    <dbReference type="NCBI Taxonomy" id="690879"/>
    <lineage>
        <taxon>Bacteria</taxon>
        <taxon>Pseudomonadati</taxon>
        <taxon>Verrucomicrobiota</taxon>
        <taxon>Terrimicrobiia</taxon>
        <taxon>Terrimicrobiales</taxon>
        <taxon>Terrimicrobiaceae</taxon>
        <taxon>Terrimicrobium</taxon>
    </lineage>
</organism>
<accession>A0A146GB55</accession>
<feature type="chain" id="PRO_5007524902" evidence="3">
    <location>
        <begin position="36"/>
        <end position="1980"/>
    </location>
</feature>
<name>A0A146GB55_TERSA</name>
<keyword evidence="2" id="KW-0472">Membrane</keyword>
<dbReference type="STRING" id="690879.TSACC_22467"/>
<evidence type="ECO:0000313" key="6">
    <source>
        <dbReference type="Proteomes" id="UP000076023"/>
    </source>
</evidence>
<protein>
    <submittedName>
        <fullName evidence="5">PEP-CTERM protein-sorting domain-containing protein</fullName>
    </submittedName>
</protein>
<proteinExistence type="predicted"/>
<feature type="signal peptide" evidence="3">
    <location>
        <begin position="1"/>
        <end position="35"/>
    </location>
</feature>
<feature type="domain" description="Ice-binding protein C-terminal" evidence="4">
    <location>
        <begin position="1949"/>
        <end position="1972"/>
    </location>
</feature>